<keyword evidence="5" id="KW-0229">DNA integration</keyword>
<evidence type="ECO:0000256" key="7">
    <source>
        <dbReference type="ARBA" id="ARBA00023172"/>
    </source>
</evidence>
<dbReference type="Proteomes" id="UP000002754">
    <property type="component" value="Unassembled WGS sequence"/>
</dbReference>
<evidence type="ECO:0000256" key="8">
    <source>
        <dbReference type="ARBA" id="ARBA00023306"/>
    </source>
</evidence>
<dbReference type="InterPro" id="IPR013762">
    <property type="entry name" value="Integrase-like_cat_sf"/>
</dbReference>
<evidence type="ECO:0000256" key="1">
    <source>
        <dbReference type="ARBA" id="ARBA00004496"/>
    </source>
</evidence>
<dbReference type="Gene3D" id="1.10.443.10">
    <property type="entry name" value="Intergrase catalytic core"/>
    <property type="match status" value="1"/>
</dbReference>
<evidence type="ECO:0000256" key="9">
    <source>
        <dbReference type="PROSITE-ProRule" id="PRU01248"/>
    </source>
</evidence>
<keyword evidence="7" id="KW-0233">DNA recombination</keyword>
<dbReference type="AlphaFoldDB" id="A0A094WNE0"/>
<reference evidence="13 15" key="2">
    <citation type="submission" date="2014-01" db="EMBL/GenBank/DDBJ databases">
        <title>Draft genome sequencing of Bacillus alcalophilus CGMCC 1.3604.</title>
        <authorList>
            <person name="Yang J."/>
            <person name="Diao L."/>
            <person name="Yang S."/>
        </authorList>
    </citation>
    <scope>NUCLEOTIDE SEQUENCE [LARGE SCALE GENOMIC DNA]</scope>
    <source>
        <strain evidence="13 15">CGMCC 1.3604</strain>
    </source>
</reference>
<keyword evidence="6 9" id="KW-0238">DNA-binding</keyword>
<feature type="domain" description="Core-binding (CB)" evidence="11">
    <location>
        <begin position="13"/>
        <end position="114"/>
    </location>
</feature>
<evidence type="ECO:0000313" key="15">
    <source>
        <dbReference type="Proteomes" id="UP000297014"/>
    </source>
</evidence>
<dbReference type="NCBIfam" id="NF003462">
    <property type="entry name" value="PRK05084.1"/>
    <property type="match status" value="1"/>
</dbReference>
<reference evidence="12 14" key="1">
    <citation type="journal article" date="2014" name="Genome Announc.">
        <title>Draft Genome Sequence of Bacillus alcalophilus AV1934, a Classic Alkaliphile Isolated from Human Feces in 1934.</title>
        <authorList>
            <person name="Attie O."/>
            <person name="Jayaprakash A."/>
            <person name="Shah H."/>
            <person name="Paulsen I.T."/>
            <person name="Morino M."/>
            <person name="Takahashi Y."/>
            <person name="Narumi I."/>
            <person name="Sachidanandam R."/>
            <person name="Satoh K."/>
            <person name="Ito M."/>
            <person name="Krulwich T.A."/>
        </authorList>
    </citation>
    <scope>NUCLEOTIDE SEQUENCE [LARGE SCALE GENOMIC DNA]</scope>
    <source>
        <strain evidence="12 14">AV1934</strain>
    </source>
</reference>
<evidence type="ECO:0000313" key="14">
    <source>
        <dbReference type="Proteomes" id="UP000002754"/>
    </source>
</evidence>
<sequence>MALSSENKDKTLNSFPWFVKEYFDNSNLVTQTKEGYIIDLLTFFNWLSNSKLNNCLISEVSLKDLQNLKARDIVQFKKYLETNIFNPRNNKSGLSDSAVSRKLSALSSLFNYLAYKAEFDDGEPYLNYNAVSHIRITKVKNENINSIKKLDDSLFLTEEEYNKFRTFIVKDYELMIKNNRQLLLYQRNKERDIAIISLLLESGLRVKELTNLQLENLDLEKNKIITNDCTRSTVVLPEQAKVDLENYLKVRKVRYNPNENVVDVFITRYSQSAKSLSVRAVQNIIDKYAEAFGMVGLTAQRLRYSFAINLYKRTNDLRYVNDQLAQKSTNLKWFYNSFEDNL</sequence>
<evidence type="ECO:0000259" key="11">
    <source>
        <dbReference type="PROSITE" id="PS51900"/>
    </source>
</evidence>
<comment type="subcellular location">
    <subcellularLocation>
        <location evidence="1">Cytoplasm</location>
    </subcellularLocation>
</comment>
<evidence type="ECO:0000313" key="12">
    <source>
        <dbReference type="EMBL" id="KGA97493.1"/>
    </source>
</evidence>
<dbReference type="PANTHER" id="PTHR30349:SF77">
    <property type="entry name" value="TYROSINE RECOMBINASE XERC"/>
    <property type="match status" value="1"/>
</dbReference>
<dbReference type="PANTHER" id="PTHR30349">
    <property type="entry name" value="PHAGE INTEGRASE-RELATED"/>
    <property type="match status" value="1"/>
</dbReference>
<proteinExistence type="predicted"/>
<protein>
    <submittedName>
        <fullName evidence="12">Recombinase XerS</fullName>
    </submittedName>
</protein>
<evidence type="ECO:0000256" key="4">
    <source>
        <dbReference type="ARBA" id="ARBA00022829"/>
    </source>
</evidence>
<evidence type="ECO:0000313" key="13">
    <source>
        <dbReference type="EMBL" id="THG91757.1"/>
    </source>
</evidence>
<dbReference type="eggNOG" id="COG4974">
    <property type="taxonomic scope" value="Bacteria"/>
</dbReference>
<dbReference type="InterPro" id="IPR002104">
    <property type="entry name" value="Integrase_catalytic"/>
</dbReference>
<dbReference type="SUPFAM" id="SSF56349">
    <property type="entry name" value="DNA breaking-rejoining enzymes"/>
    <property type="match status" value="1"/>
</dbReference>
<dbReference type="STRING" id="1218173.BALCAV_0210035"/>
<dbReference type="GO" id="GO:0015074">
    <property type="term" value="P:DNA integration"/>
    <property type="evidence" value="ECO:0007669"/>
    <property type="project" value="UniProtKB-KW"/>
</dbReference>
<feature type="domain" description="Tyr recombinase" evidence="10">
    <location>
        <begin position="151"/>
        <end position="342"/>
    </location>
</feature>
<dbReference type="PROSITE" id="PS51898">
    <property type="entry name" value="TYR_RECOMBINASE"/>
    <property type="match status" value="1"/>
</dbReference>
<dbReference type="Gene3D" id="1.10.150.130">
    <property type="match status" value="1"/>
</dbReference>
<dbReference type="EMBL" id="JALP01000049">
    <property type="protein sequence ID" value="THG91757.1"/>
    <property type="molecule type" value="Genomic_DNA"/>
</dbReference>
<dbReference type="InterPro" id="IPR011010">
    <property type="entry name" value="DNA_brk_join_enz"/>
</dbReference>
<dbReference type="InterPro" id="IPR010998">
    <property type="entry name" value="Integrase_recombinase_N"/>
</dbReference>
<dbReference type="CDD" id="cd00397">
    <property type="entry name" value="DNA_BRE_C"/>
    <property type="match status" value="1"/>
</dbReference>
<dbReference type="GO" id="GO:0003677">
    <property type="term" value="F:DNA binding"/>
    <property type="evidence" value="ECO:0007669"/>
    <property type="project" value="UniProtKB-UniRule"/>
</dbReference>
<keyword evidence="2" id="KW-0963">Cytoplasm</keyword>
<dbReference type="Pfam" id="PF00589">
    <property type="entry name" value="Phage_integrase"/>
    <property type="match status" value="1"/>
</dbReference>
<comment type="caution">
    <text evidence="12">The sequence shown here is derived from an EMBL/GenBank/DDBJ whole genome shotgun (WGS) entry which is preliminary data.</text>
</comment>
<keyword evidence="4" id="KW-0159">Chromosome partition</keyword>
<evidence type="ECO:0000256" key="6">
    <source>
        <dbReference type="ARBA" id="ARBA00023125"/>
    </source>
</evidence>
<accession>A0A094WNE0</accession>
<dbReference type="EMBL" id="ALPT02000028">
    <property type="protein sequence ID" value="KGA97493.1"/>
    <property type="molecule type" value="Genomic_DNA"/>
</dbReference>
<gene>
    <name evidence="13" type="ORF">AJ85_02025</name>
    <name evidence="12" type="ORF">BALCAV_0210035</name>
</gene>
<dbReference type="GO" id="GO:0007059">
    <property type="term" value="P:chromosome segregation"/>
    <property type="evidence" value="ECO:0007669"/>
    <property type="project" value="UniProtKB-KW"/>
</dbReference>
<evidence type="ECO:0000256" key="5">
    <source>
        <dbReference type="ARBA" id="ARBA00022908"/>
    </source>
</evidence>
<dbReference type="GO" id="GO:0006310">
    <property type="term" value="P:DNA recombination"/>
    <property type="evidence" value="ECO:0007669"/>
    <property type="project" value="UniProtKB-KW"/>
</dbReference>
<name>A0A094WNE0_ALKAL</name>
<dbReference type="GO" id="GO:0005737">
    <property type="term" value="C:cytoplasm"/>
    <property type="evidence" value="ECO:0007669"/>
    <property type="project" value="UniProtKB-SubCell"/>
</dbReference>
<keyword evidence="14" id="KW-1185">Reference proteome</keyword>
<dbReference type="GO" id="GO:0051301">
    <property type="term" value="P:cell division"/>
    <property type="evidence" value="ECO:0007669"/>
    <property type="project" value="UniProtKB-KW"/>
</dbReference>
<dbReference type="Proteomes" id="UP000297014">
    <property type="component" value="Unassembled WGS sequence"/>
</dbReference>
<evidence type="ECO:0000256" key="2">
    <source>
        <dbReference type="ARBA" id="ARBA00022490"/>
    </source>
</evidence>
<evidence type="ECO:0000259" key="10">
    <source>
        <dbReference type="PROSITE" id="PS51898"/>
    </source>
</evidence>
<dbReference type="OrthoDB" id="283809at2"/>
<dbReference type="PROSITE" id="PS51900">
    <property type="entry name" value="CB"/>
    <property type="match status" value="1"/>
</dbReference>
<dbReference type="InterPro" id="IPR044068">
    <property type="entry name" value="CB"/>
</dbReference>
<dbReference type="RefSeq" id="WP_003321456.1">
    <property type="nucleotide sequence ID" value="NZ_ALPT02000028.1"/>
</dbReference>
<keyword evidence="3" id="KW-0132">Cell division</keyword>
<organism evidence="12 14">
    <name type="scientific">Alkalihalobacillus alcalophilus ATCC 27647 = CGMCC 1.3604</name>
    <dbReference type="NCBI Taxonomy" id="1218173"/>
    <lineage>
        <taxon>Bacteria</taxon>
        <taxon>Bacillati</taxon>
        <taxon>Bacillota</taxon>
        <taxon>Bacilli</taxon>
        <taxon>Bacillales</taxon>
        <taxon>Bacillaceae</taxon>
        <taxon>Alkalihalobacillus</taxon>
    </lineage>
</organism>
<keyword evidence="8" id="KW-0131">Cell cycle</keyword>
<evidence type="ECO:0000256" key="3">
    <source>
        <dbReference type="ARBA" id="ARBA00022618"/>
    </source>
</evidence>
<dbReference type="InterPro" id="IPR050090">
    <property type="entry name" value="Tyrosine_recombinase_XerCD"/>
</dbReference>